<dbReference type="Proteomes" id="UP001605036">
    <property type="component" value="Unassembled WGS sequence"/>
</dbReference>
<reference evidence="2 3" key="1">
    <citation type="submission" date="2024-09" db="EMBL/GenBank/DDBJ databases">
        <title>Chromosome-scale assembly of Riccia fluitans.</title>
        <authorList>
            <person name="Paukszto L."/>
            <person name="Sawicki J."/>
            <person name="Karawczyk K."/>
            <person name="Piernik-Szablinska J."/>
            <person name="Szczecinska M."/>
            <person name="Mazdziarz M."/>
        </authorList>
    </citation>
    <scope>NUCLEOTIDE SEQUENCE [LARGE SCALE GENOMIC DNA]</scope>
    <source>
        <strain evidence="2">Rf_01</strain>
        <tissue evidence="2">Aerial parts of the thallus</tissue>
    </source>
</reference>
<protein>
    <submittedName>
        <fullName evidence="2">Uncharacterized protein</fullName>
    </submittedName>
</protein>
<dbReference type="EMBL" id="JBHFFA010000001">
    <property type="protein sequence ID" value="KAL2650221.1"/>
    <property type="molecule type" value="Genomic_DNA"/>
</dbReference>
<accession>A0ABD1ZFK6</accession>
<proteinExistence type="predicted"/>
<sequence length="76" mass="8344">MSGLHQQGDRTHTTPGREAMSAVSSKLNATTRRVVGRLCWNGLYLKQLALPLQFRGGPLPVIEYMEELLTNSAAGF</sequence>
<evidence type="ECO:0000256" key="1">
    <source>
        <dbReference type="SAM" id="MobiDB-lite"/>
    </source>
</evidence>
<name>A0ABD1ZFK6_9MARC</name>
<feature type="region of interest" description="Disordered" evidence="1">
    <location>
        <begin position="1"/>
        <end position="25"/>
    </location>
</feature>
<evidence type="ECO:0000313" key="3">
    <source>
        <dbReference type="Proteomes" id="UP001605036"/>
    </source>
</evidence>
<evidence type="ECO:0000313" key="2">
    <source>
        <dbReference type="EMBL" id="KAL2650221.1"/>
    </source>
</evidence>
<organism evidence="2 3">
    <name type="scientific">Riccia fluitans</name>
    <dbReference type="NCBI Taxonomy" id="41844"/>
    <lineage>
        <taxon>Eukaryota</taxon>
        <taxon>Viridiplantae</taxon>
        <taxon>Streptophyta</taxon>
        <taxon>Embryophyta</taxon>
        <taxon>Marchantiophyta</taxon>
        <taxon>Marchantiopsida</taxon>
        <taxon>Marchantiidae</taxon>
        <taxon>Marchantiales</taxon>
        <taxon>Ricciaceae</taxon>
        <taxon>Riccia</taxon>
    </lineage>
</organism>
<keyword evidence="3" id="KW-1185">Reference proteome</keyword>
<gene>
    <name evidence="2" type="ORF">R1flu_018349</name>
</gene>
<dbReference type="AlphaFoldDB" id="A0ABD1ZFK6"/>
<comment type="caution">
    <text evidence="2">The sequence shown here is derived from an EMBL/GenBank/DDBJ whole genome shotgun (WGS) entry which is preliminary data.</text>
</comment>